<dbReference type="InterPro" id="IPR005900">
    <property type="entry name" value="6-phosphogluconolactonase_DevB"/>
</dbReference>
<dbReference type="Pfam" id="PF01182">
    <property type="entry name" value="Glucosamine_iso"/>
    <property type="match status" value="1"/>
</dbReference>
<dbReference type="InterPro" id="IPR006148">
    <property type="entry name" value="Glc/Gal-6P_isomerase"/>
</dbReference>
<keyword evidence="7" id="KW-0378">Hydrolase</keyword>
<dbReference type="PANTHER" id="PTHR11054:SF0">
    <property type="entry name" value="6-PHOSPHOGLUCONOLACTONASE"/>
    <property type="match status" value="1"/>
</dbReference>
<dbReference type="GO" id="GO:0006098">
    <property type="term" value="P:pentose-phosphate shunt"/>
    <property type="evidence" value="ECO:0007669"/>
    <property type="project" value="InterPro"/>
</dbReference>
<evidence type="ECO:0000256" key="5">
    <source>
        <dbReference type="ARBA" id="ARBA00013198"/>
    </source>
</evidence>
<dbReference type="NCBIfam" id="TIGR01198">
    <property type="entry name" value="pgl"/>
    <property type="match status" value="1"/>
</dbReference>
<dbReference type="Proteomes" id="UP000646426">
    <property type="component" value="Unassembled WGS sequence"/>
</dbReference>
<comment type="pathway">
    <text evidence="3 7">Carbohydrate degradation; pentose phosphate pathway; D-ribulose 5-phosphate from D-glucose 6-phosphate (oxidative stage): step 2/3.</text>
</comment>
<dbReference type="SUPFAM" id="SSF100950">
    <property type="entry name" value="NagB/RpiA/CoA transferase-like"/>
    <property type="match status" value="1"/>
</dbReference>
<evidence type="ECO:0000313" key="10">
    <source>
        <dbReference type="Proteomes" id="UP000646426"/>
    </source>
</evidence>
<evidence type="ECO:0000256" key="6">
    <source>
        <dbReference type="ARBA" id="ARBA00020337"/>
    </source>
</evidence>
<dbReference type="CDD" id="cd01400">
    <property type="entry name" value="6PGL"/>
    <property type="match status" value="1"/>
</dbReference>
<keyword evidence="10" id="KW-1185">Reference proteome</keyword>
<gene>
    <name evidence="7 9" type="primary">pgl</name>
    <name evidence="9" type="ORF">GCM10007067_19630</name>
</gene>
<accession>A0A918T1F6</accession>
<evidence type="ECO:0000313" key="9">
    <source>
        <dbReference type="EMBL" id="GHA81820.1"/>
    </source>
</evidence>
<dbReference type="GO" id="GO:0017057">
    <property type="term" value="F:6-phosphogluconolactonase activity"/>
    <property type="evidence" value="ECO:0007669"/>
    <property type="project" value="UniProtKB-UniRule"/>
</dbReference>
<organism evidence="9 10">
    <name type="scientific">Cognatilysobacter bugurensis</name>
    <dbReference type="NCBI Taxonomy" id="543356"/>
    <lineage>
        <taxon>Bacteria</taxon>
        <taxon>Pseudomonadati</taxon>
        <taxon>Pseudomonadota</taxon>
        <taxon>Gammaproteobacteria</taxon>
        <taxon>Lysobacterales</taxon>
        <taxon>Lysobacteraceae</taxon>
        <taxon>Cognatilysobacter</taxon>
    </lineage>
</organism>
<evidence type="ECO:0000256" key="2">
    <source>
        <dbReference type="ARBA" id="ARBA00002681"/>
    </source>
</evidence>
<dbReference type="EC" id="3.1.1.31" evidence="5 7"/>
<comment type="function">
    <text evidence="2 7">Hydrolysis of 6-phosphogluconolactone to 6-phosphogluconate.</text>
</comment>
<sequence length="244" mass="25668">MPGSTNTAVPTWHEYADADALAVGLADALACVCSDAIGARSMAWIALAGGRTPLPAYARLTRAPGIDWGRVVAVATDERCVPFDHPACNTRALMAQFVDSPGLSVLPLTRPSDGEPDASELLAQRELNSRAQPFDAVVLGMGGDAHTASLFPGAPQLAGALDPRNTLEAIRVDPMPLPPEAPFPRITLTASRLLRAHEIHVALTGADKRGVLERALASNDVTAHPIAIVGRAAPDTRVHLHWSP</sequence>
<reference evidence="9" key="1">
    <citation type="journal article" date="2014" name="Int. J. Syst. Evol. Microbiol.">
        <title>Complete genome sequence of Corynebacterium casei LMG S-19264T (=DSM 44701T), isolated from a smear-ripened cheese.</title>
        <authorList>
            <consortium name="US DOE Joint Genome Institute (JGI-PGF)"/>
            <person name="Walter F."/>
            <person name="Albersmeier A."/>
            <person name="Kalinowski J."/>
            <person name="Ruckert C."/>
        </authorList>
    </citation>
    <scope>NUCLEOTIDE SEQUENCE</scope>
    <source>
        <strain evidence="9">KCTC 23077</strain>
    </source>
</reference>
<dbReference type="InterPro" id="IPR039104">
    <property type="entry name" value="6PGL"/>
</dbReference>
<dbReference type="RefSeq" id="WP_189455994.1">
    <property type="nucleotide sequence ID" value="NZ_BMYD01000003.1"/>
</dbReference>
<dbReference type="PANTHER" id="PTHR11054">
    <property type="entry name" value="6-PHOSPHOGLUCONOLACTONASE"/>
    <property type="match status" value="1"/>
</dbReference>
<comment type="similarity">
    <text evidence="4 7">Belongs to the glucosamine/galactosamine-6-phosphate isomerase family. 6-phosphogluconolactonase subfamily.</text>
</comment>
<proteinExistence type="inferred from homology"/>
<evidence type="ECO:0000256" key="1">
    <source>
        <dbReference type="ARBA" id="ARBA00000832"/>
    </source>
</evidence>
<evidence type="ECO:0000256" key="4">
    <source>
        <dbReference type="ARBA" id="ARBA00010662"/>
    </source>
</evidence>
<dbReference type="InterPro" id="IPR037171">
    <property type="entry name" value="NagB/RpiA_transferase-like"/>
</dbReference>
<dbReference type="AlphaFoldDB" id="A0A918T1F6"/>
<evidence type="ECO:0000256" key="3">
    <source>
        <dbReference type="ARBA" id="ARBA00004961"/>
    </source>
</evidence>
<feature type="domain" description="Glucosamine/galactosamine-6-phosphate isomerase" evidence="8">
    <location>
        <begin position="17"/>
        <end position="232"/>
    </location>
</feature>
<name>A0A918T1F6_9GAMM</name>
<reference evidence="9" key="2">
    <citation type="submission" date="2020-09" db="EMBL/GenBank/DDBJ databases">
        <authorList>
            <person name="Sun Q."/>
            <person name="Kim S."/>
        </authorList>
    </citation>
    <scope>NUCLEOTIDE SEQUENCE</scope>
    <source>
        <strain evidence="9">KCTC 23077</strain>
    </source>
</reference>
<protein>
    <recommendedName>
        <fullName evidence="6 7">6-phosphogluconolactonase</fullName>
        <shortName evidence="7">6PGL</shortName>
        <ecNumber evidence="5 7">3.1.1.31</ecNumber>
    </recommendedName>
</protein>
<dbReference type="GO" id="GO:0005975">
    <property type="term" value="P:carbohydrate metabolic process"/>
    <property type="evidence" value="ECO:0007669"/>
    <property type="project" value="UniProtKB-UniRule"/>
</dbReference>
<comment type="catalytic activity">
    <reaction evidence="1 7">
        <text>6-phospho-D-glucono-1,5-lactone + H2O = 6-phospho-D-gluconate + H(+)</text>
        <dbReference type="Rhea" id="RHEA:12556"/>
        <dbReference type="ChEBI" id="CHEBI:15377"/>
        <dbReference type="ChEBI" id="CHEBI:15378"/>
        <dbReference type="ChEBI" id="CHEBI:57955"/>
        <dbReference type="ChEBI" id="CHEBI:58759"/>
        <dbReference type="EC" id="3.1.1.31"/>
    </reaction>
</comment>
<comment type="caution">
    <text evidence="9">The sequence shown here is derived from an EMBL/GenBank/DDBJ whole genome shotgun (WGS) entry which is preliminary data.</text>
</comment>
<dbReference type="EMBL" id="BMYD01000003">
    <property type="protein sequence ID" value="GHA81820.1"/>
    <property type="molecule type" value="Genomic_DNA"/>
</dbReference>
<dbReference type="Gene3D" id="3.40.50.1360">
    <property type="match status" value="1"/>
</dbReference>
<evidence type="ECO:0000256" key="7">
    <source>
        <dbReference type="RuleBase" id="RU365095"/>
    </source>
</evidence>
<evidence type="ECO:0000259" key="8">
    <source>
        <dbReference type="Pfam" id="PF01182"/>
    </source>
</evidence>